<evidence type="ECO:0000313" key="2">
    <source>
        <dbReference type="Proteomes" id="UP001399917"/>
    </source>
</evidence>
<proteinExistence type="predicted"/>
<name>A0ABP7KFA3_9RHOB</name>
<evidence type="ECO:0008006" key="3">
    <source>
        <dbReference type="Google" id="ProtNLM"/>
    </source>
</evidence>
<evidence type="ECO:0000313" key="1">
    <source>
        <dbReference type="EMBL" id="GAA3873743.1"/>
    </source>
</evidence>
<dbReference type="Proteomes" id="UP001399917">
    <property type="component" value="Unassembled WGS sequence"/>
</dbReference>
<reference evidence="2" key="1">
    <citation type="journal article" date="2019" name="Int. J. Syst. Evol. Microbiol.">
        <title>The Global Catalogue of Microorganisms (GCM) 10K type strain sequencing project: providing services to taxonomists for standard genome sequencing and annotation.</title>
        <authorList>
            <consortium name="The Broad Institute Genomics Platform"/>
            <consortium name="The Broad Institute Genome Sequencing Center for Infectious Disease"/>
            <person name="Wu L."/>
            <person name="Ma J."/>
        </authorList>
    </citation>
    <scope>NUCLEOTIDE SEQUENCE [LARGE SCALE GENOMIC DNA]</scope>
    <source>
        <strain evidence="2">JCM 17190</strain>
    </source>
</reference>
<accession>A0ABP7KFA3</accession>
<keyword evidence="2" id="KW-1185">Reference proteome</keyword>
<comment type="caution">
    <text evidence="1">The sequence shown here is derived from an EMBL/GenBank/DDBJ whole genome shotgun (WGS) entry which is preliminary data.</text>
</comment>
<gene>
    <name evidence="1" type="ORF">GCM10022404_24470</name>
</gene>
<dbReference type="EMBL" id="BAABDF010000007">
    <property type="protein sequence ID" value="GAA3873743.1"/>
    <property type="molecule type" value="Genomic_DNA"/>
</dbReference>
<sequence>MGAPLHFTRHRGDGWQVALAEPKYALRSGLAFRAALKALGPEFDSYIGIAQGTVTGDIATDLNDATEEVFQASGRSLEAAKSSKHRLKYNKGGAHEGMAILLGRVSGEWTANQAATILYALPPNSSVNSSQIARELDKSRQSVSKTLEAAWVDEVRDALMTMENT</sequence>
<protein>
    <recommendedName>
        <fullName evidence="3">MarR family transcriptional regulator</fullName>
    </recommendedName>
</protein>
<organism evidence="1 2">
    <name type="scientific">Celeribacter arenosi</name>
    <dbReference type="NCBI Taxonomy" id="792649"/>
    <lineage>
        <taxon>Bacteria</taxon>
        <taxon>Pseudomonadati</taxon>
        <taxon>Pseudomonadota</taxon>
        <taxon>Alphaproteobacteria</taxon>
        <taxon>Rhodobacterales</taxon>
        <taxon>Roseobacteraceae</taxon>
        <taxon>Celeribacter</taxon>
    </lineage>
</organism>